<evidence type="ECO:0000256" key="1">
    <source>
        <dbReference type="SAM" id="Phobius"/>
    </source>
</evidence>
<accession>A0AAF3EJZ5</accession>
<dbReference type="InterPro" id="IPR016186">
    <property type="entry name" value="C-type_lectin-like/link_sf"/>
</dbReference>
<dbReference type="InterPro" id="IPR001304">
    <property type="entry name" value="C-type_lectin-like"/>
</dbReference>
<dbReference type="WBParaSite" id="MBELARI_LOCUS14336">
    <property type="protein sequence ID" value="MBELARI_LOCUS14336"/>
    <property type="gene ID" value="MBELARI_LOCUS14336"/>
</dbReference>
<keyword evidence="3" id="KW-1185">Reference proteome</keyword>
<sequence length="280" mass="31543">MEHRVEVMPENSTKHANGRLNIIRGILLLLFGIVIGVLAVTAIYEMYLVDPHKLPTCDAKNKALKEGRSSESQSLEILNGTLESCRAEKDVLEEAKNASEIFKAKLTTCEANNKVLQEEKSSESKSLEILNGTLESCRAAKDGFTKDAQGEVVKYRWKNAEDNCVYWGGHLVSIHSKEEFEFVNDLIQFDVKSLNEDATESNACYGSDFYAWNGLHFVNGRRKWSDGTPDDYIGQDRSKNTLYYMMCNDISNVPSANELYVSEEPDDVNARFVCKKDANE</sequence>
<evidence type="ECO:0000313" key="4">
    <source>
        <dbReference type="WBParaSite" id="MBELARI_LOCUS14336"/>
    </source>
</evidence>
<organism evidence="3 4">
    <name type="scientific">Mesorhabditis belari</name>
    <dbReference type="NCBI Taxonomy" id="2138241"/>
    <lineage>
        <taxon>Eukaryota</taxon>
        <taxon>Metazoa</taxon>
        <taxon>Ecdysozoa</taxon>
        <taxon>Nematoda</taxon>
        <taxon>Chromadorea</taxon>
        <taxon>Rhabditida</taxon>
        <taxon>Rhabditina</taxon>
        <taxon>Rhabditomorpha</taxon>
        <taxon>Rhabditoidea</taxon>
        <taxon>Rhabditidae</taxon>
        <taxon>Mesorhabditinae</taxon>
        <taxon>Mesorhabditis</taxon>
    </lineage>
</organism>
<dbReference type="PANTHER" id="PTHR22803">
    <property type="entry name" value="MANNOSE, PHOSPHOLIPASE, LECTIN RECEPTOR RELATED"/>
    <property type="match status" value="1"/>
</dbReference>
<proteinExistence type="predicted"/>
<keyword evidence="1" id="KW-0812">Transmembrane</keyword>
<dbReference type="AlphaFoldDB" id="A0AAF3EJZ5"/>
<dbReference type="Pfam" id="PF00059">
    <property type="entry name" value="Lectin_C"/>
    <property type="match status" value="1"/>
</dbReference>
<dbReference type="InterPro" id="IPR016187">
    <property type="entry name" value="CTDL_fold"/>
</dbReference>
<name>A0AAF3EJZ5_9BILA</name>
<dbReference type="Proteomes" id="UP000887575">
    <property type="component" value="Unassembled WGS sequence"/>
</dbReference>
<feature type="domain" description="C-type lectin" evidence="2">
    <location>
        <begin position="157"/>
        <end position="275"/>
    </location>
</feature>
<dbReference type="SUPFAM" id="SSF56436">
    <property type="entry name" value="C-type lectin-like"/>
    <property type="match status" value="1"/>
</dbReference>
<dbReference type="InterPro" id="IPR050111">
    <property type="entry name" value="C-type_lectin/snaclec_domain"/>
</dbReference>
<keyword evidence="1" id="KW-1133">Transmembrane helix</keyword>
<dbReference type="SMART" id="SM00034">
    <property type="entry name" value="CLECT"/>
    <property type="match status" value="1"/>
</dbReference>
<protein>
    <recommendedName>
        <fullName evidence="2">C-type lectin domain-containing protein</fullName>
    </recommendedName>
</protein>
<dbReference type="PROSITE" id="PS50041">
    <property type="entry name" value="C_TYPE_LECTIN_2"/>
    <property type="match status" value="1"/>
</dbReference>
<feature type="transmembrane region" description="Helical" evidence="1">
    <location>
        <begin position="21"/>
        <end position="44"/>
    </location>
</feature>
<evidence type="ECO:0000313" key="3">
    <source>
        <dbReference type="Proteomes" id="UP000887575"/>
    </source>
</evidence>
<keyword evidence="1" id="KW-0472">Membrane</keyword>
<evidence type="ECO:0000259" key="2">
    <source>
        <dbReference type="PROSITE" id="PS50041"/>
    </source>
</evidence>
<dbReference type="CDD" id="cd00037">
    <property type="entry name" value="CLECT"/>
    <property type="match status" value="1"/>
</dbReference>
<dbReference type="Gene3D" id="3.10.100.10">
    <property type="entry name" value="Mannose-Binding Protein A, subunit A"/>
    <property type="match status" value="1"/>
</dbReference>
<reference evidence="4" key="1">
    <citation type="submission" date="2024-02" db="UniProtKB">
        <authorList>
            <consortium name="WormBaseParasite"/>
        </authorList>
    </citation>
    <scope>IDENTIFICATION</scope>
</reference>